<dbReference type="RefSeq" id="XP_009540501.1">
    <property type="nucleotide sequence ID" value="XM_009542206.1"/>
</dbReference>
<evidence type="ECO:0000313" key="1">
    <source>
        <dbReference type="EMBL" id="ETW86483.1"/>
    </source>
</evidence>
<dbReference type="GeneID" id="20669355"/>
<accession>W4KKV3</accession>
<dbReference type="Proteomes" id="UP000030671">
    <property type="component" value="Unassembled WGS sequence"/>
</dbReference>
<protein>
    <submittedName>
        <fullName evidence="1">Uncharacterized protein</fullName>
    </submittedName>
</protein>
<evidence type="ECO:0000313" key="2">
    <source>
        <dbReference type="Proteomes" id="UP000030671"/>
    </source>
</evidence>
<dbReference type="EMBL" id="KI925454">
    <property type="protein sequence ID" value="ETW86483.1"/>
    <property type="molecule type" value="Genomic_DNA"/>
</dbReference>
<dbReference type="HOGENOM" id="CLU_1563068_0_0_1"/>
<dbReference type="KEGG" id="hir:HETIRDRAFT_305884"/>
<gene>
    <name evidence="1" type="ORF">HETIRDRAFT_305884</name>
</gene>
<sequence>MPMLVHFPPTGMPGFDPAPAPAPEPSAILIVHRSSNFPAPAPAHAGFFAPMVGNVASEDVAVMDDIGLSAGCVKESRRPWPCVPYAARVGCIPMPTPTPTPTPMPTPMPMPVPMSLGVLGVAGEVYSGCRAAYAGVLVAATDAGAEASMSMRLGLPLGSTGAAAVADGGAA</sequence>
<keyword evidence="2" id="KW-1185">Reference proteome</keyword>
<organism evidence="1 2">
    <name type="scientific">Heterobasidion irregulare (strain TC 32-1)</name>
    <dbReference type="NCBI Taxonomy" id="747525"/>
    <lineage>
        <taxon>Eukaryota</taxon>
        <taxon>Fungi</taxon>
        <taxon>Dikarya</taxon>
        <taxon>Basidiomycota</taxon>
        <taxon>Agaricomycotina</taxon>
        <taxon>Agaricomycetes</taxon>
        <taxon>Russulales</taxon>
        <taxon>Bondarzewiaceae</taxon>
        <taxon>Heterobasidion</taxon>
        <taxon>Heterobasidion annosum species complex</taxon>
    </lineage>
</organism>
<proteinExistence type="predicted"/>
<dbReference type="AlphaFoldDB" id="W4KKV3"/>
<name>W4KKV3_HETIT</name>
<dbReference type="InParanoid" id="W4KKV3"/>
<reference evidence="1 2" key="1">
    <citation type="journal article" date="2012" name="New Phytol.">
        <title>Insight into trade-off between wood decay and parasitism from the genome of a fungal forest pathogen.</title>
        <authorList>
            <person name="Olson A."/>
            <person name="Aerts A."/>
            <person name="Asiegbu F."/>
            <person name="Belbahri L."/>
            <person name="Bouzid O."/>
            <person name="Broberg A."/>
            <person name="Canback B."/>
            <person name="Coutinho P.M."/>
            <person name="Cullen D."/>
            <person name="Dalman K."/>
            <person name="Deflorio G."/>
            <person name="van Diepen L.T."/>
            <person name="Dunand C."/>
            <person name="Duplessis S."/>
            <person name="Durling M."/>
            <person name="Gonthier P."/>
            <person name="Grimwood J."/>
            <person name="Fossdal C.G."/>
            <person name="Hansson D."/>
            <person name="Henrissat B."/>
            <person name="Hietala A."/>
            <person name="Himmelstrand K."/>
            <person name="Hoffmeister D."/>
            <person name="Hogberg N."/>
            <person name="James T.Y."/>
            <person name="Karlsson M."/>
            <person name="Kohler A."/>
            <person name="Kues U."/>
            <person name="Lee Y.H."/>
            <person name="Lin Y.C."/>
            <person name="Lind M."/>
            <person name="Lindquist E."/>
            <person name="Lombard V."/>
            <person name="Lucas S."/>
            <person name="Lunden K."/>
            <person name="Morin E."/>
            <person name="Murat C."/>
            <person name="Park J."/>
            <person name="Raffaello T."/>
            <person name="Rouze P."/>
            <person name="Salamov A."/>
            <person name="Schmutz J."/>
            <person name="Solheim H."/>
            <person name="Stahlberg J."/>
            <person name="Velez H."/>
            <person name="de Vries R.P."/>
            <person name="Wiebenga A."/>
            <person name="Woodward S."/>
            <person name="Yakovlev I."/>
            <person name="Garbelotto M."/>
            <person name="Martin F."/>
            <person name="Grigoriev I.V."/>
            <person name="Stenlid J."/>
        </authorList>
    </citation>
    <scope>NUCLEOTIDE SEQUENCE [LARGE SCALE GENOMIC DNA]</scope>
    <source>
        <strain evidence="1 2">TC 32-1</strain>
    </source>
</reference>